<dbReference type="AlphaFoldDB" id="A0A9X0HHB1"/>
<evidence type="ECO:0000313" key="3">
    <source>
        <dbReference type="Proteomes" id="UP000054223"/>
    </source>
</evidence>
<evidence type="ECO:0000313" key="2">
    <source>
        <dbReference type="EMBL" id="KUG05837.1"/>
    </source>
</evidence>
<feature type="signal peptide" evidence="1">
    <location>
        <begin position="1"/>
        <end position="41"/>
    </location>
</feature>
<dbReference type="Proteomes" id="UP000054223">
    <property type="component" value="Unassembled WGS sequence"/>
</dbReference>
<protein>
    <submittedName>
        <fullName evidence="2">Uncharacterized protein</fullName>
    </submittedName>
</protein>
<evidence type="ECO:0000256" key="1">
    <source>
        <dbReference type="SAM" id="SignalP"/>
    </source>
</evidence>
<comment type="caution">
    <text evidence="2">The sequence shown here is derived from an EMBL/GenBank/DDBJ whole genome shotgun (WGS) entry which is preliminary data.</text>
</comment>
<feature type="chain" id="PRO_5040959730" evidence="1">
    <location>
        <begin position="42"/>
        <end position="106"/>
    </location>
</feature>
<sequence>MPADTPPFTVQLNLHRMRPSFLFSALLAGAALAFSAAPARAQVTINIGRPAPPPVVVVREVHPVKYKHKKHRHHYRAQPVMLVPAQPVYYGPKGGHRGRGHGHGRH</sequence>
<name>A0A9X0HHB1_SOLP1</name>
<gene>
    <name evidence="2" type="ORF">ASU33_00150</name>
</gene>
<reference evidence="2 3" key="1">
    <citation type="submission" date="2015-11" db="EMBL/GenBank/DDBJ databases">
        <title>Solirubrum puertoriconensis gen. nov. an environmental bacteria isolated in Puerto Rico.</title>
        <authorList>
            <person name="Cuebas-Irizarry M.F."/>
            <person name="Montalvo-Rodriguez R."/>
        </authorList>
    </citation>
    <scope>NUCLEOTIDE SEQUENCE [LARGE SCALE GENOMIC DNA]</scope>
    <source>
        <strain evidence="2 3">MC1A</strain>
    </source>
</reference>
<keyword evidence="1" id="KW-0732">Signal</keyword>
<dbReference type="EMBL" id="LNAL01000008">
    <property type="protein sequence ID" value="KUG05837.1"/>
    <property type="molecule type" value="Genomic_DNA"/>
</dbReference>
<keyword evidence="3" id="KW-1185">Reference proteome</keyword>
<proteinExistence type="predicted"/>
<accession>A0A9X0HHB1</accession>
<organism evidence="2 3">
    <name type="scientific">Solirubrum puertoriconensis</name>
    <dbReference type="NCBI Taxonomy" id="1751427"/>
    <lineage>
        <taxon>Bacteria</taxon>
        <taxon>Pseudomonadati</taxon>
        <taxon>Bacteroidota</taxon>
        <taxon>Cytophagia</taxon>
        <taxon>Cytophagales</taxon>
    </lineage>
</organism>